<reference evidence="2 3" key="1">
    <citation type="submission" date="2015-08" db="EMBL/GenBank/DDBJ databases">
        <title>Next Generation Sequencing and Analysis of the Genome of Puccinia sorghi L Schw, the Causal Agent of Maize Common Rust.</title>
        <authorList>
            <person name="Rochi L."/>
            <person name="Burguener G."/>
            <person name="Darino M."/>
            <person name="Turjanski A."/>
            <person name="Kreff E."/>
            <person name="Dieguez M.J."/>
            <person name="Sacco F."/>
        </authorList>
    </citation>
    <scope>NUCLEOTIDE SEQUENCE [LARGE SCALE GENOMIC DNA]</scope>
    <source>
        <strain evidence="2 3">RO10H11247</strain>
    </source>
</reference>
<protein>
    <submittedName>
        <fullName evidence="2">Putative signal peptide protein</fullName>
    </submittedName>
</protein>
<organism evidence="2 3">
    <name type="scientific">Puccinia sorghi</name>
    <dbReference type="NCBI Taxonomy" id="27349"/>
    <lineage>
        <taxon>Eukaryota</taxon>
        <taxon>Fungi</taxon>
        <taxon>Dikarya</taxon>
        <taxon>Basidiomycota</taxon>
        <taxon>Pucciniomycotina</taxon>
        <taxon>Pucciniomycetes</taxon>
        <taxon>Pucciniales</taxon>
        <taxon>Pucciniaceae</taxon>
        <taxon>Puccinia</taxon>
    </lineage>
</organism>
<dbReference type="Proteomes" id="UP000037035">
    <property type="component" value="Unassembled WGS sequence"/>
</dbReference>
<sequence length="54" mass="6538">MVSSYLFYLLQFILFPHDLILHCIFNYNMSLTFLNRMNWDELSFTCQILGIPLF</sequence>
<feature type="transmembrane region" description="Helical" evidence="1">
    <location>
        <begin position="6"/>
        <end position="27"/>
    </location>
</feature>
<keyword evidence="1" id="KW-1133">Transmembrane helix</keyword>
<dbReference type="VEuPathDB" id="FungiDB:VP01_2269g7"/>
<keyword evidence="1" id="KW-0812">Transmembrane</keyword>
<dbReference type="EMBL" id="LAVV01007135">
    <property type="protein sequence ID" value="KNZ56994.1"/>
    <property type="molecule type" value="Genomic_DNA"/>
</dbReference>
<keyword evidence="3" id="KW-1185">Reference proteome</keyword>
<proteinExistence type="predicted"/>
<comment type="caution">
    <text evidence="2">The sequence shown here is derived from an EMBL/GenBank/DDBJ whole genome shotgun (WGS) entry which is preliminary data.</text>
</comment>
<dbReference type="AlphaFoldDB" id="A0A0L6V8F8"/>
<name>A0A0L6V8F8_9BASI</name>
<evidence type="ECO:0000256" key="1">
    <source>
        <dbReference type="SAM" id="Phobius"/>
    </source>
</evidence>
<keyword evidence="1" id="KW-0472">Membrane</keyword>
<evidence type="ECO:0000313" key="2">
    <source>
        <dbReference type="EMBL" id="KNZ56994.1"/>
    </source>
</evidence>
<gene>
    <name evidence="2" type="ORF">VP01_2269g7</name>
</gene>
<accession>A0A0L6V8F8</accession>
<evidence type="ECO:0000313" key="3">
    <source>
        <dbReference type="Proteomes" id="UP000037035"/>
    </source>
</evidence>